<feature type="domain" description="Phosphomannose isomerase type I catalytic" evidence="10">
    <location>
        <begin position="3"/>
        <end position="152"/>
    </location>
</feature>
<dbReference type="Gene3D" id="2.60.120.10">
    <property type="entry name" value="Jelly Rolls"/>
    <property type="match status" value="2"/>
</dbReference>
<dbReference type="GO" id="GO:0005829">
    <property type="term" value="C:cytosol"/>
    <property type="evidence" value="ECO:0007669"/>
    <property type="project" value="TreeGrafter"/>
</dbReference>
<comment type="caution">
    <text evidence="11">The sequence shown here is derived from an EMBL/GenBank/DDBJ whole genome shotgun (WGS) entry which is preliminary data.</text>
</comment>
<dbReference type="NCBIfam" id="TIGR00218">
    <property type="entry name" value="manA"/>
    <property type="match status" value="1"/>
</dbReference>
<dbReference type="AlphaFoldDB" id="A0A938YDT3"/>
<dbReference type="GO" id="GO:0004476">
    <property type="term" value="F:mannose-6-phosphate isomerase activity"/>
    <property type="evidence" value="ECO:0007669"/>
    <property type="project" value="UniProtKB-EC"/>
</dbReference>
<dbReference type="EMBL" id="JAERWK010000012">
    <property type="protein sequence ID" value="MBM9467736.1"/>
    <property type="molecule type" value="Genomic_DNA"/>
</dbReference>
<evidence type="ECO:0000256" key="5">
    <source>
        <dbReference type="ARBA" id="ARBA00022833"/>
    </source>
</evidence>
<dbReference type="InterPro" id="IPR001250">
    <property type="entry name" value="Man6P_Isoase-1"/>
</dbReference>
<comment type="cofactor">
    <cofactor evidence="8">
        <name>Zn(2+)</name>
        <dbReference type="ChEBI" id="CHEBI:29105"/>
    </cofactor>
    <text evidence="8">Binds 1 zinc ion per subunit.</text>
</comment>
<name>A0A938YDT3_9ACTN</name>
<feature type="region of interest" description="Disordered" evidence="9">
    <location>
        <begin position="417"/>
        <end position="445"/>
    </location>
</feature>
<organism evidence="11 12">
    <name type="scientific">Nakamurella leprariae</name>
    <dbReference type="NCBI Taxonomy" id="2803911"/>
    <lineage>
        <taxon>Bacteria</taxon>
        <taxon>Bacillati</taxon>
        <taxon>Actinomycetota</taxon>
        <taxon>Actinomycetes</taxon>
        <taxon>Nakamurellales</taxon>
        <taxon>Nakamurellaceae</taxon>
        <taxon>Nakamurella</taxon>
    </lineage>
</organism>
<feature type="binding site" evidence="8">
    <location>
        <position position="266"/>
    </location>
    <ligand>
        <name>Zn(2+)</name>
        <dbReference type="ChEBI" id="CHEBI:29105"/>
    </ligand>
</feature>
<keyword evidence="6 11" id="KW-0413">Isomerase</keyword>
<comment type="similarity">
    <text evidence="2">Belongs to the mannose-6-phosphate isomerase type 1 family.</text>
</comment>
<evidence type="ECO:0000256" key="9">
    <source>
        <dbReference type="SAM" id="MobiDB-lite"/>
    </source>
</evidence>
<keyword evidence="4 8" id="KW-0479">Metal-binding</keyword>
<dbReference type="SUPFAM" id="SSF51182">
    <property type="entry name" value="RmlC-like cupins"/>
    <property type="match status" value="1"/>
</dbReference>
<dbReference type="GO" id="GO:0005975">
    <property type="term" value="P:carbohydrate metabolic process"/>
    <property type="evidence" value="ECO:0007669"/>
    <property type="project" value="InterPro"/>
</dbReference>
<dbReference type="EC" id="5.3.1.8" evidence="3"/>
<evidence type="ECO:0000259" key="10">
    <source>
        <dbReference type="Pfam" id="PF20511"/>
    </source>
</evidence>
<dbReference type="InterPro" id="IPR011051">
    <property type="entry name" value="RmlC_Cupin_sf"/>
</dbReference>
<keyword evidence="5 8" id="KW-0862">Zinc</keyword>
<dbReference type="GO" id="GO:0009298">
    <property type="term" value="P:GDP-mannose biosynthetic process"/>
    <property type="evidence" value="ECO:0007669"/>
    <property type="project" value="InterPro"/>
</dbReference>
<dbReference type="PRINTS" id="PR00714">
    <property type="entry name" value="MAN6PISMRASE"/>
</dbReference>
<dbReference type="GO" id="GO:0008270">
    <property type="term" value="F:zinc ion binding"/>
    <property type="evidence" value="ECO:0007669"/>
    <property type="project" value="InterPro"/>
</dbReference>
<gene>
    <name evidence="11" type="primary">manA</name>
    <name evidence="11" type="ORF">JL106_10635</name>
</gene>
<evidence type="ECO:0000256" key="7">
    <source>
        <dbReference type="PIRSR" id="PIRSR001480-1"/>
    </source>
</evidence>
<proteinExistence type="inferred from homology"/>
<dbReference type="Pfam" id="PF20511">
    <property type="entry name" value="PMI_typeI_cat"/>
    <property type="match status" value="1"/>
</dbReference>
<evidence type="ECO:0000256" key="8">
    <source>
        <dbReference type="PIRSR" id="PIRSR001480-2"/>
    </source>
</evidence>
<dbReference type="CDD" id="cd07011">
    <property type="entry name" value="cupin_PMI_type_I_N"/>
    <property type="match status" value="1"/>
</dbReference>
<feature type="binding site" evidence="8">
    <location>
        <position position="100"/>
    </location>
    <ligand>
        <name>Zn(2+)</name>
        <dbReference type="ChEBI" id="CHEBI:29105"/>
    </ligand>
</feature>
<sequence length="445" mass="47035">MHNRIRPYAWGSRTAIAELLGEPSPAPHPQAELWIGAHPADSSSLLDLDPDGIPVREASLADVIATDPTAALGPAVLQRFGPRLPFLLKVLAAAEPLSLQAHPTTEQAELGFVREEAAGMPLNSPNRNYKDRSHKPELICALTEFHALCGFRDPHRTVSLLADLQVPQLDHYLALLAGQPDPDGMRALFSSLITIPVSLLEPLLTDVFAACVARIAEGHPGSTEYRTALQLGERYPGDPGVLAALLLNRITLTPGQALTLPAGNLHAYLSGVGVEIMANSDNVLRGGLTPKHVDVPELMRVLDFSAGDVPVLGGHPGRAGEWVYTTGNAEFELSRIELSGDEWDLTHDGPQVLLAVDGECAVQDAAGTSITVRRGRSVWISAEDRGVRIKGDGTVFRATDGLVAAAGTGGVVEALPGTGDEGGRVVVDPGSAGEGDRQAAPRRPE</sequence>
<keyword evidence="12" id="KW-1185">Reference proteome</keyword>
<accession>A0A938YDT3</accession>
<dbReference type="PANTHER" id="PTHR10309">
    <property type="entry name" value="MANNOSE-6-PHOSPHATE ISOMERASE"/>
    <property type="match status" value="1"/>
</dbReference>
<reference evidence="11" key="1">
    <citation type="submission" date="2021-01" db="EMBL/GenBank/DDBJ databases">
        <title>YIM 132084 draft genome.</title>
        <authorList>
            <person name="An D."/>
        </authorList>
    </citation>
    <scope>NUCLEOTIDE SEQUENCE</scope>
    <source>
        <strain evidence="11">YIM 132084</strain>
    </source>
</reference>
<feature type="binding site" evidence="8">
    <location>
        <position position="102"/>
    </location>
    <ligand>
        <name>Zn(2+)</name>
        <dbReference type="ChEBI" id="CHEBI:29105"/>
    </ligand>
</feature>
<evidence type="ECO:0000256" key="4">
    <source>
        <dbReference type="ARBA" id="ARBA00022723"/>
    </source>
</evidence>
<dbReference type="PANTHER" id="PTHR10309:SF0">
    <property type="entry name" value="MANNOSE-6-PHOSPHATE ISOMERASE"/>
    <property type="match status" value="1"/>
</dbReference>
<dbReference type="InterPro" id="IPR014710">
    <property type="entry name" value="RmlC-like_jellyroll"/>
</dbReference>
<protein>
    <recommendedName>
        <fullName evidence="3">mannose-6-phosphate isomerase</fullName>
        <ecNumber evidence="3">5.3.1.8</ecNumber>
    </recommendedName>
</protein>
<evidence type="ECO:0000313" key="11">
    <source>
        <dbReference type="EMBL" id="MBM9467736.1"/>
    </source>
</evidence>
<feature type="compositionally biased region" description="Basic and acidic residues" evidence="9">
    <location>
        <begin position="434"/>
        <end position="445"/>
    </location>
</feature>
<evidence type="ECO:0000256" key="3">
    <source>
        <dbReference type="ARBA" id="ARBA00011956"/>
    </source>
</evidence>
<dbReference type="Proteomes" id="UP000663792">
    <property type="component" value="Unassembled WGS sequence"/>
</dbReference>
<evidence type="ECO:0000256" key="2">
    <source>
        <dbReference type="ARBA" id="ARBA00010772"/>
    </source>
</evidence>
<feature type="binding site" evidence="8">
    <location>
        <position position="137"/>
    </location>
    <ligand>
        <name>Zn(2+)</name>
        <dbReference type="ChEBI" id="CHEBI:29105"/>
    </ligand>
</feature>
<evidence type="ECO:0000256" key="6">
    <source>
        <dbReference type="ARBA" id="ARBA00023235"/>
    </source>
</evidence>
<dbReference type="InterPro" id="IPR016305">
    <property type="entry name" value="Mannose-6-P_Isomerase"/>
</dbReference>
<feature type="active site" evidence="7">
    <location>
        <position position="285"/>
    </location>
</feature>
<dbReference type="InterPro" id="IPR046457">
    <property type="entry name" value="PMI_typeI_cat"/>
</dbReference>
<dbReference type="PIRSF" id="PIRSF001480">
    <property type="entry name" value="Mannose-6-phosphate_isomerase"/>
    <property type="match status" value="1"/>
</dbReference>
<dbReference type="Gene3D" id="1.10.441.10">
    <property type="entry name" value="Phosphomannose Isomerase, domain 2"/>
    <property type="match status" value="1"/>
</dbReference>
<evidence type="ECO:0000256" key="1">
    <source>
        <dbReference type="ARBA" id="ARBA00000757"/>
    </source>
</evidence>
<evidence type="ECO:0000313" key="12">
    <source>
        <dbReference type="Proteomes" id="UP000663792"/>
    </source>
</evidence>
<comment type="catalytic activity">
    <reaction evidence="1">
        <text>D-mannose 6-phosphate = D-fructose 6-phosphate</text>
        <dbReference type="Rhea" id="RHEA:12356"/>
        <dbReference type="ChEBI" id="CHEBI:58735"/>
        <dbReference type="ChEBI" id="CHEBI:61527"/>
        <dbReference type="EC" id="5.3.1.8"/>
    </reaction>
</comment>